<feature type="binding site" evidence="12 15">
    <location>
        <position position="206"/>
    </location>
    <ligand>
        <name>pyruvate</name>
        <dbReference type="ChEBI" id="CHEBI:15361"/>
    </ligand>
</feature>
<feature type="active site" description="Proton donor/acceptor" evidence="12 14">
    <location>
        <position position="135"/>
    </location>
</feature>
<evidence type="ECO:0000256" key="9">
    <source>
        <dbReference type="ARBA" id="ARBA00023239"/>
    </source>
</evidence>
<dbReference type="OrthoDB" id="9782828at2"/>
<evidence type="ECO:0000256" key="11">
    <source>
        <dbReference type="ARBA" id="ARBA00047836"/>
    </source>
</evidence>
<keyword evidence="7 12" id="KW-0220">Diaminopimelate biosynthesis</keyword>
<dbReference type="Gene3D" id="3.20.20.70">
    <property type="entry name" value="Aldolase class I"/>
    <property type="match status" value="1"/>
</dbReference>
<dbReference type="PRINTS" id="PR00146">
    <property type="entry name" value="DHPICSNTHASE"/>
</dbReference>
<keyword evidence="8 12" id="KW-0457">Lysine biosynthesis</keyword>
<dbReference type="PANTHER" id="PTHR12128">
    <property type="entry name" value="DIHYDRODIPICOLINATE SYNTHASE"/>
    <property type="match status" value="1"/>
</dbReference>
<dbReference type="SMART" id="SM01130">
    <property type="entry name" value="DHDPS"/>
    <property type="match status" value="1"/>
</dbReference>
<evidence type="ECO:0000256" key="3">
    <source>
        <dbReference type="ARBA" id="ARBA00007592"/>
    </source>
</evidence>
<comment type="caution">
    <text evidence="16">The sequence shown here is derived from an EMBL/GenBank/DDBJ whole genome shotgun (WGS) entry which is preliminary data.</text>
</comment>
<evidence type="ECO:0000256" key="4">
    <source>
        <dbReference type="ARBA" id="ARBA00012086"/>
    </source>
</evidence>
<evidence type="ECO:0000313" key="16">
    <source>
        <dbReference type="EMBL" id="RXG23231.1"/>
    </source>
</evidence>
<keyword evidence="9 12" id="KW-0456">Lyase</keyword>
<keyword evidence="6 12" id="KW-0028">Amino-acid biosynthesis</keyword>
<name>A0A4Q0P9K8_9FLAO</name>
<dbReference type="GO" id="GO:0008840">
    <property type="term" value="F:4-hydroxy-tetrahydrodipicolinate synthase activity"/>
    <property type="evidence" value="ECO:0007669"/>
    <property type="project" value="UniProtKB-UniRule"/>
</dbReference>
<dbReference type="NCBIfam" id="TIGR00674">
    <property type="entry name" value="dapA"/>
    <property type="match status" value="1"/>
</dbReference>
<keyword evidence="5 12" id="KW-0963">Cytoplasm</keyword>
<dbReference type="CDD" id="cd00950">
    <property type="entry name" value="DHDPS"/>
    <property type="match status" value="1"/>
</dbReference>
<proteinExistence type="inferred from homology"/>
<dbReference type="SUPFAM" id="SSF51569">
    <property type="entry name" value="Aldolase"/>
    <property type="match status" value="1"/>
</dbReference>
<reference evidence="16 17" key="1">
    <citation type="submission" date="2018-07" db="EMBL/GenBank/DDBJ databases">
        <title>Leeuwenhoekiella genomics.</title>
        <authorList>
            <person name="Tahon G."/>
            <person name="Willems A."/>
        </authorList>
    </citation>
    <scope>NUCLEOTIDE SEQUENCE [LARGE SCALE GENOMIC DNA]</scope>
    <source>
        <strain evidence="16 17">LMG 22550</strain>
    </source>
</reference>
<comment type="similarity">
    <text evidence="3 12 13">Belongs to the DapA family.</text>
</comment>
<comment type="subunit">
    <text evidence="12">Homotetramer; dimer of dimers.</text>
</comment>
<dbReference type="InterPro" id="IPR020625">
    <property type="entry name" value="Schiff_base-form_aldolases_AS"/>
</dbReference>
<dbReference type="EC" id="4.3.3.7" evidence="4 12"/>
<sequence>MQELKGTGVALVTPFKEDLSLDLEGLSNVIENCIAGGVDYLVVMGTTAENATLTEDEKEKVVAKAIEVNAGRLPLVLGVGGNNTTRIIQELTEKDLSAFTAILSVSPYYNRPSQIGIYEHYKALASVSKLPIILYNVPGRTGSNVLPETIIRLANDCPNIIGVKEAAGDITQMMHIIKDRPSNFLVISGDDVLALPTISAGGDGVISVLGQGVPKPFSKMVKEGLNGNFKEAYALHYQLMPAADLIFAEGNPAGIKAMLAQKGVCSDTVRLPLVAASMSLRANIATYLNDTGL</sequence>
<evidence type="ECO:0000256" key="10">
    <source>
        <dbReference type="ARBA" id="ARBA00023270"/>
    </source>
</evidence>
<comment type="subcellular location">
    <subcellularLocation>
        <location evidence="12">Cytoplasm</location>
    </subcellularLocation>
</comment>
<comment type="pathway">
    <text evidence="2 12">Amino-acid biosynthesis; L-lysine biosynthesis via DAP pathway; (S)-tetrahydrodipicolinate from L-aspartate: step 3/4.</text>
</comment>
<gene>
    <name evidence="12" type="primary">dapA</name>
    <name evidence="16" type="ORF">DSM00_843</name>
</gene>
<comment type="caution">
    <text evidence="12">Was originally thought to be a dihydrodipicolinate synthase (DHDPS), catalyzing the condensation of (S)-aspartate-beta-semialdehyde [(S)-ASA] and pyruvate to dihydrodipicolinate (DHDP). However, it was shown in E.coli that the product of the enzymatic reaction is not dihydrodipicolinate but in fact (4S)-4-hydroxy-2,3,4,5-tetrahydro-(2S)-dipicolinic acid (HTPA), and that the consecutive dehydration reaction leading to DHDP is not spontaneous but catalyzed by DapB.</text>
</comment>
<dbReference type="AlphaFoldDB" id="A0A4Q0P9K8"/>
<comment type="catalytic activity">
    <reaction evidence="11 12">
        <text>L-aspartate 4-semialdehyde + pyruvate = (2S,4S)-4-hydroxy-2,3,4,5-tetrahydrodipicolinate + H2O + H(+)</text>
        <dbReference type="Rhea" id="RHEA:34171"/>
        <dbReference type="ChEBI" id="CHEBI:15361"/>
        <dbReference type="ChEBI" id="CHEBI:15377"/>
        <dbReference type="ChEBI" id="CHEBI:15378"/>
        <dbReference type="ChEBI" id="CHEBI:67139"/>
        <dbReference type="ChEBI" id="CHEBI:537519"/>
        <dbReference type="EC" id="4.3.3.7"/>
    </reaction>
</comment>
<evidence type="ECO:0000256" key="15">
    <source>
        <dbReference type="PIRSR" id="PIRSR001365-2"/>
    </source>
</evidence>
<dbReference type="PANTHER" id="PTHR12128:SF66">
    <property type="entry name" value="4-HYDROXY-2-OXOGLUTARATE ALDOLASE, MITOCHONDRIAL"/>
    <property type="match status" value="1"/>
</dbReference>
<organism evidence="16 17">
    <name type="scientific">Leeuwenhoekiella aequorea</name>
    <dbReference type="NCBI Taxonomy" id="283736"/>
    <lineage>
        <taxon>Bacteria</taxon>
        <taxon>Pseudomonadati</taxon>
        <taxon>Bacteroidota</taxon>
        <taxon>Flavobacteriia</taxon>
        <taxon>Flavobacteriales</taxon>
        <taxon>Flavobacteriaceae</taxon>
        <taxon>Leeuwenhoekiella</taxon>
    </lineage>
</organism>
<evidence type="ECO:0000256" key="1">
    <source>
        <dbReference type="ARBA" id="ARBA00003294"/>
    </source>
</evidence>
<dbReference type="InterPro" id="IPR013785">
    <property type="entry name" value="Aldolase_TIM"/>
</dbReference>
<evidence type="ECO:0000256" key="2">
    <source>
        <dbReference type="ARBA" id="ARBA00005120"/>
    </source>
</evidence>
<dbReference type="RefSeq" id="WP_128756774.1">
    <property type="nucleotide sequence ID" value="NZ_QOVM01000002.1"/>
</dbReference>
<feature type="binding site" evidence="12 15">
    <location>
        <position position="47"/>
    </location>
    <ligand>
        <name>pyruvate</name>
        <dbReference type="ChEBI" id="CHEBI:15361"/>
    </ligand>
</feature>
<evidence type="ECO:0000256" key="14">
    <source>
        <dbReference type="PIRSR" id="PIRSR001365-1"/>
    </source>
</evidence>
<dbReference type="InterPro" id="IPR005263">
    <property type="entry name" value="DapA"/>
</dbReference>
<evidence type="ECO:0000256" key="5">
    <source>
        <dbReference type="ARBA" id="ARBA00022490"/>
    </source>
</evidence>
<dbReference type="GO" id="GO:0009089">
    <property type="term" value="P:lysine biosynthetic process via diaminopimelate"/>
    <property type="evidence" value="ECO:0007669"/>
    <property type="project" value="UniProtKB-UniRule"/>
</dbReference>
<dbReference type="PROSITE" id="PS00666">
    <property type="entry name" value="DHDPS_2"/>
    <property type="match status" value="1"/>
</dbReference>
<feature type="site" description="Part of a proton relay during catalysis" evidence="12">
    <location>
        <position position="46"/>
    </location>
</feature>
<evidence type="ECO:0000256" key="6">
    <source>
        <dbReference type="ARBA" id="ARBA00022605"/>
    </source>
</evidence>
<dbReference type="HAMAP" id="MF_00418">
    <property type="entry name" value="DapA"/>
    <property type="match status" value="1"/>
</dbReference>
<dbReference type="GO" id="GO:0005829">
    <property type="term" value="C:cytosol"/>
    <property type="evidence" value="ECO:0007669"/>
    <property type="project" value="TreeGrafter"/>
</dbReference>
<evidence type="ECO:0000256" key="12">
    <source>
        <dbReference type="HAMAP-Rule" id="MF_00418"/>
    </source>
</evidence>
<keyword evidence="10 12" id="KW-0704">Schiff base</keyword>
<dbReference type="Pfam" id="PF00701">
    <property type="entry name" value="DHDPS"/>
    <property type="match status" value="1"/>
</dbReference>
<dbReference type="InterPro" id="IPR002220">
    <property type="entry name" value="DapA-like"/>
</dbReference>
<evidence type="ECO:0000256" key="13">
    <source>
        <dbReference type="PIRNR" id="PIRNR001365"/>
    </source>
</evidence>
<dbReference type="GO" id="GO:0019877">
    <property type="term" value="P:diaminopimelate biosynthetic process"/>
    <property type="evidence" value="ECO:0007669"/>
    <property type="project" value="UniProtKB-UniRule"/>
</dbReference>
<accession>A0A4Q0P9K8</accession>
<evidence type="ECO:0000256" key="8">
    <source>
        <dbReference type="ARBA" id="ARBA00023154"/>
    </source>
</evidence>
<feature type="site" description="Part of a proton relay during catalysis" evidence="12">
    <location>
        <position position="109"/>
    </location>
</feature>
<evidence type="ECO:0000313" key="17">
    <source>
        <dbReference type="Proteomes" id="UP000289238"/>
    </source>
</evidence>
<protein>
    <recommendedName>
        <fullName evidence="4 12">4-hydroxy-tetrahydrodipicolinate synthase</fullName>
        <shortName evidence="12">HTPA synthase</shortName>
        <ecNumber evidence="4 12">4.3.3.7</ecNumber>
    </recommendedName>
</protein>
<dbReference type="PIRSF" id="PIRSF001365">
    <property type="entry name" value="DHDPS"/>
    <property type="match status" value="1"/>
</dbReference>
<keyword evidence="17" id="KW-1185">Reference proteome</keyword>
<feature type="active site" description="Schiff-base intermediate with substrate" evidence="12 14">
    <location>
        <position position="164"/>
    </location>
</feature>
<dbReference type="EMBL" id="QOVM01000002">
    <property type="protein sequence ID" value="RXG23231.1"/>
    <property type="molecule type" value="Genomic_DNA"/>
</dbReference>
<comment type="function">
    <text evidence="1 12">Catalyzes the condensation of (S)-aspartate-beta-semialdehyde [(S)-ASA] and pyruvate to 4-hydroxy-tetrahydrodipicolinate (HTPA).</text>
</comment>
<dbReference type="UniPathway" id="UPA00034">
    <property type="reaction ID" value="UER00017"/>
</dbReference>
<dbReference type="Proteomes" id="UP000289238">
    <property type="component" value="Unassembled WGS sequence"/>
</dbReference>
<evidence type="ECO:0000256" key="7">
    <source>
        <dbReference type="ARBA" id="ARBA00022915"/>
    </source>
</evidence>